<dbReference type="AlphaFoldDB" id="A0AAD6WFF6"/>
<sequence>MLILLPGRFMGKRFVFFKQFPSGLVLVTGFVAWMSLSVGVSWPCGGRGLGGWSVCGR</sequence>
<keyword evidence="1" id="KW-0812">Transmembrane</keyword>
<evidence type="ECO:0000313" key="2">
    <source>
        <dbReference type="EMBL" id="KAJ7009846.1"/>
    </source>
</evidence>
<dbReference type="EMBL" id="JAQIZT010000001">
    <property type="protein sequence ID" value="KAJ7009846.1"/>
    <property type="molecule type" value="Genomic_DNA"/>
</dbReference>
<accession>A0AAD6WFF6</accession>
<name>A0AAD6WFF6_9ROSI</name>
<keyword evidence="1" id="KW-0472">Membrane</keyword>
<comment type="caution">
    <text evidence="2">The sequence shown here is derived from an EMBL/GenBank/DDBJ whole genome shotgun (WGS) entry which is preliminary data.</text>
</comment>
<evidence type="ECO:0000256" key="1">
    <source>
        <dbReference type="SAM" id="Phobius"/>
    </source>
</evidence>
<reference evidence="2 3" key="1">
    <citation type="journal article" date="2023" name="Mol. Ecol. Resour.">
        <title>Chromosome-level genome assembly of a triploid poplar Populus alba 'Berolinensis'.</title>
        <authorList>
            <person name="Chen S."/>
            <person name="Yu Y."/>
            <person name="Wang X."/>
            <person name="Wang S."/>
            <person name="Zhang T."/>
            <person name="Zhou Y."/>
            <person name="He R."/>
            <person name="Meng N."/>
            <person name="Wang Y."/>
            <person name="Liu W."/>
            <person name="Liu Z."/>
            <person name="Liu J."/>
            <person name="Guo Q."/>
            <person name="Huang H."/>
            <person name="Sederoff R.R."/>
            <person name="Wang G."/>
            <person name="Qu G."/>
            <person name="Chen S."/>
        </authorList>
    </citation>
    <scope>NUCLEOTIDE SEQUENCE [LARGE SCALE GENOMIC DNA]</scope>
    <source>
        <strain evidence="2">SC-2020</strain>
    </source>
</reference>
<dbReference type="Proteomes" id="UP001164929">
    <property type="component" value="Chromosome 1"/>
</dbReference>
<evidence type="ECO:0000313" key="3">
    <source>
        <dbReference type="Proteomes" id="UP001164929"/>
    </source>
</evidence>
<feature type="transmembrane region" description="Helical" evidence="1">
    <location>
        <begin position="20"/>
        <end position="42"/>
    </location>
</feature>
<gene>
    <name evidence="2" type="ORF">NC653_000526</name>
</gene>
<keyword evidence="1" id="KW-1133">Transmembrane helix</keyword>
<proteinExistence type="predicted"/>
<dbReference type="InterPro" id="IPR008991">
    <property type="entry name" value="Translation_prot_SH3-like_sf"/>
</dbReference>
<organism evidence="2 3">
    <name type="scientific">Populus alba x Populus x berolinensis</name>
    <dbReference type="NCBI Taxonomy" id="444605"/>
    <lineage>
        <taxon>Eukaryota</taxon>
        <taxon>Viridiplantae</taxon>
        <taxon>Streptophyta</taxon>
        <taxon>Embryophyta</taxon>
        <taxon>Tracheophyta</taxon>
        <taxon>Spermatophyta</taxon>
        <taxon>Magnoliopsida</taxon>
        <taxon>eudicotyledons</taxon>
        <taxon>Gunneridae</taxon>
        <taxon>Pentapetalae</taxon>
        <taxon>rosids</taxon>
        <taxon>fabids</taxon>
        <taxon>Malpighiales</taxon>
        <taxon>Salicaceae</taxon>
        <taxon>Saliceae</taxon>
        <taxon>Populus</taxon>
    </lineage>
</organism>
<protein>
    <submittedName>
        <fullName evidence="2">Uncharacterized protein</fullName>
    </submittedName>
</protein>
<dbReference type="SUPFAM" id="SSF50104">
    <property type="entry name" value="Translation proteins SH3-like domain"/>
    <property type="match status" value="1"/>
</dbReference>
<keyword evidence="3" id="KW-1185">Reference proteome</keyword>